<accession>A0A9N9YF39</accession>
<protein>
    <submittedName>
        <fullName evidence="2">Uncharacterized protein</fullName>
    </submittedName>
</protein>
<name>A0A9N9YF39_9HYPO</name>
<feature type="region of interest" description="Disordered" evidence="1">
    <location>
        <begin position="1"/>
        <end position="28"/>
    </location>
</feature>
<dbReference type="OrthoDB" id="10512242at2759"/>
<organism evidence="2 3">
    <name type="scientific">Clonostachys rhizophaga</name>
    <dbReference type="NCBI Taxonomy" id="160324"/>
    <lineage>
        <taxon>Eukaryota</taxon>
        <taxon>Fungi</taxon>
        <taxon>Dikarya</taxon>
        <taxon>Ascomycota</taxon>
        <taxon>Pezizomycotina</taxon>
        <taxon>Sordariomycetes</taxon>
        <taxon>Hypocreomycetidae</taxon>
        <taxon>Hypocreales</taxon>
        <taxon>Bionectriaceae</taxon>
        <taxon>Clonostachys</taxon>
    </lineage>
</organism>
<keyword evidence="3" id="KW-1185">Reference proteome</keyword>
<evidence type="ECO:0000313" key="2">
    <source>
        <dbReference type="EMBL" id="CAH0021246.1"/>
    </source>
</evidence>
<gene>
    <name evidence="2" type="ORF">CRHIZ90672A_00011085</name>
</gene>
<dbReference type="EMBL" id="CABFNQ020000653">
    <property type="protein sequence ID" value="CAH0021246.1"/>
    <property type="molecule type" value="Genomic_DNA"/>
</dbReference>
<evidence type="ECO:0000256" key="1">
    <source>
        <dbReference type="SAM" id="MobiDB-lite"/>
    </source>
</evidence>
<reference evidence="2" key="1">
    <citation type="submission" date="2021-10" db="EMBL/GenBank/DDBJ databases">
        <authorList>
            <person name="Piombo E."/>
        </authorList>
    </citation>
    <scope>NUCLEOTIDE SEQUENCE</scope>
</reference>
<evidence type="ECO:0000313" key="3">
    <source>
        <dbReference type="Proteomes" id="UP000696573"/>
    </source>
</evidence>
<comment type="caution">
    <text evidence="2">The sequence shown here is derived from an EMBL/GenBank/DDBJ whole genome shotgun (WGS) entry which is preliminary data.</text>
</comment>
<dbReference type="Proteomes" id="UP000696573">
    <property type="component" value="Unassembled WGS sequence"/>
</dbReference>
<proteinExistence type="predicted"/>
<feature type="compositionally biased region" description="Polar residues" evidence="1">
    <location>
        <begin position="1"/>
        <end position="16"/>
    </location>
</feature>
<feature type="non-terminal residue" evidence="2">
    <location>
        <position position="103"/>
    </location>
</feature>
<dbReference type="AlphaFoldDB" id="A0A9N9YF39"/>
<sequence length="103" mass="11024">MQITVPASDKQLSTPTLDVELSPATSPTHSAVSFSDANLSAQTDNLPCAERSLGPPKWYMIMLLPSTHMESLVVNAKLSPPNLEIRAPSSVDIAHILSSGERL</sequence>